<dbReference type="PANTHER" id="PTHR32071:SF57">
    <property type="entry name" value="C4-DICARBOXYLATE TRANSPORT TRANSCRIPTIONAL REGULATORY PROTEIN DCTD"/>
    <property type="match status" value="1"/>
</dbReference>
<dbReference type="InterPro" id="IPR002078">
    <property type="entry name" value="Sigma_54_int"/>
</dbReference>
<dbReference type="Pfam" id="PF00990">
    <property type="entry name" value="GGDEF"/>
    <property type="match status" value="1"/>
</dbReference>
<evidence type="ECO:0000256" key="1">
    <source>
        <dbReference type="ARBA" id="ARBA00022741"/>
    </source>
</evidence>
<evidence type="ECO:0000256" key="5">
    <source>
        <dbReference type="SAM" id="Coils"/>
    </source>
</evidence>
<evidence type="ECO:0000256" key="3">
    <source>
        <dbReference type="ARBA" id="ARBA00023015"/>
    </source>
</evidence>
<dbReference type="Gene3D" id="3.30.70.270">
    <property type="match status" value="1"/>
</dbReference>
<dbReference type="PROSITE" id="PS00688">
    <property type="entry name" value="SIGMA54_INTERACT_3"/>
    <property type="match status" value="1"/>
</dbReference>
<dbReference type="EMBL" id="BAEN01000036">
    <property type="protein sequence ID" value="GAC14398.1"/>
    <property type="molecule type" value="Genomic_DNA"/>
</dbReference>
<dbReference type="STRING" id="1127673.GLIP_1769"/>
<dbReference type="GO" id="GO:0006355">
    <property type="term" value="P:regulation of DNA-templated transcription"/>
    <property type="evidence" value="ECO:0007669"/>
    <property type="project" value="InterPro"/>
</dbReference>
<dbReference type="RefSeq" id="WP_008844214.1">
    <property type="nucleotide sequence ID" value="NZ_BAEN01000036.1"/>
</dbReference>
<feature type="coiled-coil region" evidence="5">
    <location>
        <begin position="493"/>
        <end position="520"/>
    </location>
</feature>
<dbReference type="PANTHER" id="PTHR32071">
    <property type="entry name" value="TRANSCRIPTIONAL REGULATORY PROTEIN"/>
    <property type="match status" value="1"/>
</dbReference>
<sequence>MTISGAKHVGMFYPQISGQSEQFWVGENSSDYAIAEQELGYFDSSEKLRSSANEAIHYYPVNQTTLLIRITECIQPEIVNLALDTENVKTTGEQKSRRAPIQSFKTEQSYFVKLIFNQSITNWLLQPTKANQQDANISATTEQLLFSAGMQIRLISDFLNLLSDPLTNLCPRPVLQSKVAQLSQAFSIGLVMVHCIDFHQINKKFGHQFGDNVIREIASNLREITREGDILSRFGGALFGVAFPANEKTDVASLAKKLQRILQQKQYLDGAINLQFDLGAAIVEHDEFVDTESERANTLINRADQALKVAQQENQPSIITWHKDDFNLYQQQFNYLGGIFTADTVTDYRNMLLLWDISSLIADKFDFSQLCQSVVQRLAQTFDFVCAGIISAQESHETEYKYSIDSDDNATPLNTKDHAFLAEIKQMQKVAIETKKPSERYMGSALILVLPLEIETQDCFFICGHAERFEVKHDTKVLLSGLTRQLGKALRRSRLEEELNRKLESQNEQLQIELAQLKEGLQVSRIVYRSTAMENLMRQAKRAALTDTTVLVTGESGTGKERLINALHQMSNRNDKPLVIVDCGSIPETLIESELFGYVKGAFTGAQNTSSGKVLDANGGVIVLDEIGELPLNMQTKLLRFVQEKHFTPVGGNKVINVDVKIIAVTNRDLAQEVELGTFRKDLYYRLNVLTLQNPPLRERTDDIALLSTHFLKKFAEQFKVAKPSITPDTLKKMLEYSWPGNIRELENRLMQATLLCEGSEINWDLLNIEHEAIDNQSTLTSDLSKPNVQVANPASQHDKELSHHHPQQYVTPTPVAINNNQKLRSSHVNSEQYLEQLLIVFKEQLAKSGQHPQFFNAPYGTWIEEELIIKTYLATDRKMRLTAARLSISQSTARRKVEKILNEIDSGITERPSDWNELTEALIPIATGNIQIANCIAKIKLLVLEGILSTPVYSMAQAAEMLGVSEPTFYKLKRELESSVS</sequence>
<dbReference type="SUPFAM" id="SSF55073">
    <property type="entry name" value="Nucleotide cyclase"/>
    <property type="match status" value="1"/>
</dbReference>
<dbReference type="InterPro" id="IPR027417">
    <property type="entry name" value="P-loop_NTPase"/>
</dbReference>
<keyword evidence="2" id="KW-0067">ATP-binding</keyword>
<gene>
    <name evidence="8" type="ORF">GLIP_1769</name>
</gene>
<dbReference type="InterPro" id="IPR000160">
    <property type="entry name" value="GGDEF_dom"/>
</dbReference>
<dbReference type="PROSITE" id="PS00675">
    <property type="entry name" value="SIGMA54_INTERACT_1"/>
    <property type="match status" value="1"/>
</dbReference>
<evidence type="ECO:0000259" key="6">
    <source>
        <dbReference type="PROSITE" id="PS50045"/>
    </source>
</evidence>
<dbReference type="PROSITE" id="PS50045">
    <property type="entry name" value="SIGMA54_INTERACT_4"/>
    <property type="match status" value="1"/>
</dbReference>
<evidence type="ECO:0000256" key="2">
    <source>
        <dbReference type="ARBA" id="ARBA00022840"/>
    </source>
</evidence>
<dbReference type="InterPro" id="IPR003593">
    <property type="entry name" value="AAA+_ATPase"/>
</dbReference>
<dbReference type="CDD" id="cd01949">
    <property type="entry name" value="GGDEF"/>
    <property type="match status" value="1"/>
</dbReference>
<dbReference type="NCBIfam" id="TIGR00254">
    <property type="entry name" value="GGDEF"/>
    <property type="match status" value="1"/>
</dbReference>
<accession>K6YCP8</accession>
<dbReference type="InterPro" id="IPR025662">
    <property type="entry name" value="Sigma_54_int_dom_ATP-bd_1"/>
</dbReference>
<dbReference type="AlphaFoldDB" id="K6YCP8"/>
<dbReference type="eggNOG" id="COG3604">
    <property type="taxonomic scope" value="Bacteria"/>
</dbReference>
<dbReference type="InterPro" id="IPR058031">
    <property type="entry name" value="AAA_lid_NorR"/>
</dbReference>
<dbReference type="SMART" id="SM00382">
    <property type="entry name" value="AAA"/>
    <property type="match status" value="1"/>
</dbReference>
<dbReference type="Proteomes" id="UP000006334">
    <property type="component" value="Unassembled WGS sequence"/>
</dbReference>
<protein>
    <recommendedName>
        <fullName evidence="10">Diguanylate cyclase</fullName>
    </recommendedName>
</protein>
<keyword evidence="4" id="KW-0804">Transcription</keyword>
<dbReference type="Gene3D" id="1.10.8.60">
    <property type="match status" value="1"/>
</dbReference>
<dbReference type="PROSITE" id="PS50887">
    <property type="entry name" value="GGDEF"/>
    <property type="match status" value="1"/>
</dbReference>
<dbReference type="InterPro" id="IPR025944">
    <property type="entry name" value="Sigma_54_int_dom_CS"/>
</dbReference>
<evidence type="ECO:0008006" key="10">
    <source>
        <dbReference type="Google" id="ProtNLM"/>
    </source>
</evidence>
<dbReference type="FunFam" id="3.40.50.300:FF:000006">
    <property type="entry name" value="DNA-binding transcriptional regulator NtrC"/>
    <property type="match status" value="1"/>
</dbReference>
<evidence type="ECO:0000256" key="4">
    <source>
        <dbReference type="ARBA" id="ARBA00023163"/>
    </source>
</evidence>
<name>K6YCP8_9ALTE</name>
<dbReference type="Gene3D" id="3.40.50.300">
    <property type="entry name" value="P-loop containing nucleotide triphosphate hydrolases"/>
    <property type="match status" value="1"/>
</dbReference>
<feature type="domain" description="Sigma-54 factor interaction" evidence="6">
    <location>
        <begin position="526"/>
        <end position="755"/>
    </location>
</feature>
<feature type="domain" description="GGDEF" evidence="7">
    <location>
        <begin position="186"/>
        <end position="323"/>
    </location>
</feature>
<dbReference type="InterPro" id="IPR043128">
    <property type="entry name" value="Rev_trsase/Diguanyl_cyclase"/>
</dbReference>
<reference evidence="8 9" key="1">
    <citation type="journal article" date="2017" name="Antonie Van Leeuwenhoek">
        <title>Rhizobium rhizosphaerae sp. nov., a novel species isolated from rice rhizosphere.</title>
        <authorList>
            <person name="Zhao J.J."/>
            <person name="Zhang J."/>
            <person name="Zhang R.J."/>
            <person name="Zhang C.W."/>
            <person name="Yin H.Q."/>
            <person name="Zhang X.X."/>
        </authorList>
    </citation>
    <scope>NUCLEOTIDE SEQUENCE [LARGE SCALE GENOMIC DNA]</scope>
    <source>
        <strain evidence="8 9">E3</strain>
    </source>
</reference>
<dbReference type="Pfam" id="PF00158">
    <property type="entry name" value="Sigma54_activat"/>
    <property type="match status" value="1"/>
</dbReference>
<keyword evidence="5" id="KW-0175">Coiled coil</keyword>
<dbReference type="SMART" id="SM00267">
    <property type="entry name" value="GGDEF"/>
    <property type="match status" value="1"/>
</dbReference>
<keyword evidence="9" id="KW-1185">Reference proteome</keyword>
<dbReference type="Pfam" id="PF25601">
    <property type="entry name" value="AAA_lid_14"/>
    <property type="match status" value="1"/>
</dbReference>
<proteinExistence type="predicted"/>
<evidence type="ECO:0000313" key="8">
    <source>
        <dbReference type="EMBL" id="GAC14398.1"/>
    </source>
</evidence>
<evidence type="ECO:0000259" key="7">
    <source>
        <dbReference type="PROSITE" id="PS50887"/>
    </source>
</evidence>
<dbReference type="CDD" id="cd00009">
    <property type="entry name" value="AAA"/>
    <property type="match status" value="1"/>
</dbReference>
<dbReference type="OrthoDB" id="9804019at2"/>
<dbReference type="SUPFAM" id="SSF52540">
    <property type="entry name" value="P-loop containing nucleoside triphosphate hydrolases"/>
    <property type="match status" value="1"/>
</dbReference>
<dbReference type="InterPro" id="IPR029787">
    <property type="entry name" value="Nucleotide_cyclase"/>
</dbReference>
<comment type="caution">
    <text evidence="8">The sequence shown here is derived from an EMBL/GenBank/DDBJ whole genome shotgun (WGS) entry which is preliminary data.</text>
</comment>
<organism evidence="8 9">
    <name type="scientific">Aliiglaciecola lipolytica E3</name>
    <dbReference type="NCBI Taxonomy" id="1127673"/>
    <lineage>
        <taxon>Bacteria</taxon>
        <taxon>Pseudomonadati</taxon>
        <taxon>Pseudomonadota</taxon>
        <taxon>Gammaproteobacteria</taxon>
        <taxon>Alteromonadales</taxon>
        <taxon>Alteromonadaceae</taxon>
        <taxon>Aliiglaciecola</taxon>
    </lineage>
</organism>
<dbReference type="GO" id="GO:0005524">
    <property type="term" value="F:ATP binding"/>
    <property type="evidence" value="ECO:0007669"/>
    <property type="project" value="UniProtKB-KW"/>
</dbReference>
<keyword evidence="3" id="KW-0805">Transcription regulation</keyword>
<evidence type="ECO:0000313" key="9">
    <source>
        <dbReference type="Proteomes" id="UP000006334"/>
    </source>
</evidence>
<keyword evidence="1" id="KW-0547">Nucleotide-binding</keyword>